<organism evidence="19 20">
    <name type="scientific">Agrilactobacillus composti DSM 18527 = JCM 14202</name>
    <dbReference type="NCBI Taxonomy" id="1423734"/>
    <lineage>
        <taxon>Bacteria</taxon>
        <taxon>Bacillati</taxon>
        <taxon>Bacillota</taxon>
        <taxon>Bacilli</taxon>
        <taxon>Lactobacillales</taxon>
        <taxon>Lactobacillaceae</taxon>
        <taxon>Agrilactobacillus</taxon>
    </lineage>
</organism>
<dbReference type="STRING" id="1423734.FC83_GL002776"/>
<keyword evidence="6" id="KW-0598">Phosphotransferase system</keyword>
<dbReference type="InterPro" id="IPR050558">
    <property type="entry name" value="PTS_Sugar-Specific_Components"/>
</dbReference>
<dbReference type="PROSITE" id="PS01035">
    <property type="entry name" value="PTS_EIIB_TYPE_1_CYS"/>
    <property type="match status" value="1"/>
</dbReference>
<evidence type="ECO:0000259" key="17">
    <source>
        <dbReference type="PROSITE" id="PS51098"/>
    </source>
</evidence>
<dbReference type="SUPFAM" id="SSF51261">
    <property type="entry name" value="Duplicated hybrid motif"/>
    <property type="match status" value="1"/>
</dbReference>
<dbReference type="eggNOG" id="COG1263">
    <property type="taxonomic scope" value="Bacteria"/>
</dbReference>
<dbReference type="FunFam" id="2.70.70.10:FF:000001">
    <property type="entry name" value="PTS system glucose-specific IIA component"/>
    <property type="match status" value="1"/>
</dbReference>
<keyword evidence="7 15" id="KW-0812">Transmembrane</keyword>
<dbReference type="InterPro" id="IPR036878">
    <property type="entry name" value="Glu_permease_IIB"/>
</dbReference>
<feature type="transmembrane region" description="Helical" evidence="15">
    <location>
        <begin position="350"/>
        <end position="373"/>
    </location>
</feature>
<accession>A0A0R1XVA0</accession>
<evidence type="ECO:0000256" key="4">
    <source>
        <dbReference type="ARBA" id="ARBA00022597"/>
    </source>
</evidence>
<gene>
    <name evidence="19" type="ORF">FC83_GL002776</name>
</gene>
<dbReference type="PANTHER" id="PTHR30175">
    <property type="entry name" value="PHOSPHOTRANSFERASE SYSTEM TRANSPORT PROTEIN"/>
    <property type="match status" value="1"/>
</dbReference>
<keyword evidence="20" id="KW-1185">Reference proteome</keyword>
<feature type="transmembrane region" description="Helical" evidence="15">
    <location>
        <begin position="302"/>
        <end position="329"/>
    </location>
</feature>
<dbReference type="SUPFAM" id="SSF55604">
    <property type="entry name" value="Glucose permease domain IIB"/>
    <property type="match status" value="1"/>
</dbReference>
<keyword evidence="8" id="KW-0418">Kinase</keyword>
<keyword evidence="2" id="KW-0813">Transport</keyword>
<evidence type="ECO:0000256" key="11">
    <source>
        <dbReference type="ARBA" id="ARBA00044053"/>
    </source>
</evidence>
<dbReference type="InterPro" id="IPR001127">
    <property type="entry name" value="PTS_EIIA_1_perm"/>
</dbReference>
<dbReference type="InterPro" id="IPR010973">
    <property type="entry name" value="PTS_IIBC_sucr"/>
</dbReference>
<comment type="function">
    <text evidence="12">The phosphoenolpyruvate-dependent sugar phosphotransferase system (sugar PTS), a major carbohydrate active transport system, catalyzes the phosphorylation of incoming sugar substrates concomitantly with their translocation across the cell membrane. This system is involved in sucrose transport.</text>
</comment>
<dbReference type="InterPro" id="IPR011055">
    <property type="entry name" value="Dup_hybrid_motif"/>
</dbReference>
<dbReference type="PANTHER" id="PTHR30175:SF4">
    <property type="entry name" value="PTS SYSTEM TREHALOSE-SPECIFIC EIIBC COMPONENT"/>
    <property type="match status" value="1"/>
</dbReference>
<feature type="domain" description="PTS EIIA type-1" evidence="16">
    <location>
        <begin position="520"/>
        <end position="624"/>
    </location>
</feature>
<name>A0A0R1XVA0_9LACO</name>
<keyword evidence="10 15" id="KW-0472">Membrane</keyword>
<dbReference type="InterPro" id="IPR001996">
    <property type="entry name" value="PTS_IIB_1"/>
</dbReference>
<proteinExistence type="predicted"/>
<evidence type="ECO:0000256" key="3">
    <source>
        <dbReference type="ARBA" id="ARBA00022475"/>
    </source>
</evidence>
<dbReference type="PATRIC" id="fig|1423734.3.peg.2821"/>
<evidence type="ECO:0000256" key="9">
    <source>
        <dbReference type="ARBA" id="ARBA00022989"/>
    </source>
</evidence>
<evidence type="ECO:0000259" key="18">
    <source>
        <dbReference type="PROSITE" id="PS51103"/>
    </source>
</evidence>
<dbReference type="InterPro" id="IPR018113">
    <property type="entry name" value="PTrfase_EIIB_Cys"/>
</dbReference>
<dbReference type="Pfam" id="PF02378">
    <property type="entry name" value="PTS_EIIC"/>
    <property type="match status" value="1"/>
</dbReference>
<evidence type="ECO:0000313" key="19">
    <source>
        <dbReference type="EMBL" id="KRM33525.1"/>
    </source>
</evidence>
<dbReference type="GO" id="GO:0016301">
    <property type="term" value="F:kinase activity"/>
    <property type="evidence" value="ECO:0007669"/>
    <property type="project" value="UniProtKB-KW"/>
</dbReference>
<dbReference type="Pfam" id="PF00358">
    <property type="entry name" value="PTS_EIIA_1"/>
    <property type="match status" value="1"/>
</dbReference>
<comment type="subcellular location">
    <subcellularLocation>
        <location evidence="1">Cell membrane</location>
        <topology evidence="1">Multi-pass membrane protein</topology>
    </subcellularLocation>
</comment>
<keyword evidence="3" id="KW-1003">Cell membrane</keyword>
<feature type="domain" description="PTS EIIB type-1" evidence="17">
    <location>
        <begin position="8"/>
        <end position="91"/>
    </location>
</feature>
<evidence type="ECO:0000256" key="8">
    <source>
        <dbReference type="ARBA" id="ARBA00022777"/>
    </source>
</evidence>
<evidence type="ECO:0000256" key="2">
    <source>
        <dbReference type="ARBA" id="ARBA00022448"/>
    </source>
</evidence>
<dbReference type="Gene3D" id="2.70.70.10">
    <property type="entry name" value="Glucose Permease (Domain IIA)"/>
    <property type="match status" value="1"/>
</dbReference>
<dbReference type="NCBIfam" id="TIGR01996">
    <property type="entry name" value="PTS-II-BC-sucr"/>
    <property type="match status" value="1"/>
</dbReference>
<dbReference type="AlphaFoldDB" id="A0A0R1XVA0"/>
<evidence type="ECO:0000256" key="1">
    <source>
        <dbReference type="ARBA" id="ARBA00004651"/>
    </source>
</evidence>
<keyword evidence="5" id="KW-0808">Transferase</keyword>
<dbReference type="PROSITE" id="PS51098">
    <property type="entry name" value="PTS_EIIB_TYPE_1"/>
    <property type="match status" value="1"/>
</dbReference>
<evidence type="ECO:0000256" key="6">
    <source>
        <dbReference type="ARBA" id="ARBA00022683"/>
    </source>
</evidence>
<keyword evidence="9 15" id="KW-1133">Transmembrane helix</keyword>
<feature type="transmembrane region" description="Helical" evidence="15">
    <location>
        <begin position="263"/>
        <end position="290"/>
    </location>
</feature>
<protein>
    <recommendedName>
        <fullName evidence="11">protein-N(pi)-phosphohistidine--sucrose phosphotransferase</fullName>
        <ecNumber evidence="11">2.7.1.211</ecNumber>
    </recommendedName>
</protein>
<comment type="catalytic activity">
    <reaction evidence="13">
        <text>N(pros)-phospho-L-histidyl-[protein](out) + sucrose = sucrose 6(G)-phosphate(in) + L-histidyl-[protein]</text>
        <dbReference type="Rhea" id="RHEA:49236"/>
        <dbReference type="Rhea" id="RHEA-COMP:9745"/>
        <dbReference type="Rhea" id="RHEA-COMP:9746"/>
        <dbReference type="ChEBI" id="CHEBI:17992"/>
        <dbReference type="ChEBI" id="CHEBI:29979"/>
        <dbReference type="ChEBI" id="CHEBI:64837"/>
        <dbReference type="ChEBI" id="CHEBI:91002"/>
        <dbReference type="EC" id="2.7.1.211"/>
    </reaction>
</comment>
<feature type="active site" description="Phosphocysteine intermediate; for EIIB activity" evidence="14">
    <location>
        <position position="30"/>
    </location>
</feature>
<evidence type="ECO:0000313" key="20">
    <source>
        <dbReference type="Proteomes" id="UP000051236"/>
    </source>
</evidence>
<feature type="transmembrane region" description="Helical" evidence="15">
    <location>
        <begin position="448"/>
        <end position="470"/>
    </location>
</feature>
<evidence type="ECO:0000256" key="10">
    <source>
        <dbReference type="ARBA" id="ARBA00023136"/>
    </source>
</evidence>
<dbReference type="GO" id="GO:0008982">
    <property type="term" value="F:protein-N(PI)-phosphohistidine-sugar phosphotransferase activity"/>
    <property type="evidence" value="ECO:0007669"/>
    <property type="project" value="InterPro"/>
</dbReference>
<dbReference type="NCBIfam" id="TIGR00826">
    <property type="entry name" value="EIIB_glc"/>
    <property type="match status" value="1"/>
</dbReference>
<dbReference type="PROSITE" id="PS00371">
    <property type="entry name" value="PTS_EIIA_TYPE_1_HIS"/>
    <property type="match status" value="1"/>
</dbReference>
<dbReference type="Gene3D" id="3.30.1360.60">
    <property type="entry name" value="Glucose permease domain IIB"/>
    <property type="match status" value="1"/>
</dbReference>
<dbReference type="CDD" id="cd00212">
    <property type="entry name" value="PTS_IIB_glc"/>
    <property type="match status" value="1"/>
</dbReference>
<dbReference type="EC" id="2.7.1.211" evidence="11"/>
<dbReference type="PROSITE" id="PS51103">
    <property type="entry name" value="PTS_EIIC_TYPE_1"/>
    <property type="match status" value="1"/>
</dbReference>
<dbReference type="GO" id="GO:0090589">
    <property type="term" value="F:protein-phosphocysteine-trehalose phosphotransferase system transporter activity"/>
    <property type="evidence" value="ECO:0007669"/>
    <property type="project" value="TreeGrafter"/>
</dbReference>
<dbReference type="InterPro" id="IPR013013">
    <property type="entry name" value="PTS_EIIC_1"/>
</dbReference>
<evidence type="ECO:0000259" key="16">
    <source>
        <dbReference type="PROSITE" id="PS51093"/>
    </source>
</evidence>
<dbReference type="GO" id="GO:0005886">
    <property type="term" value="C:plasma membrane"/>
    <property type="evidence" value="ECO:0007669"/>
    <property type="project" value="UniProtKB-SubCell"/>
</dbReference>
<dbReference type="NCBIfam" id="TIGR00830">
    <property type="entry name" value="PTBA"/>
    <property type="match status" value="1"/>
</dbReference>
<evidence type="ECO:0000256" key="12">
    <source>
        <dbReference type="ARBA" id="ARBA00045139"/>
    </source>
</evidence>
<dbReference type="InterPro" id="IPR003352">
    <property type="entry name" value="PTS_EIIC"/>
</dbReference>
<feature type="transmembrane region" description="Helical" evidence="15">
    <location>
        <begin position="417"/>
        <end position="442"/>
    </location>
</feature>
<evidence type="ECO:0000256" key="14">
    <source>
        <dbReference type="PROSITE-ProRule" id="PRU00421"/>
    </source>
</evidence>
<dbReference type="GO" id="GO:0009401">
    <property type="term" value="P:phosphoenolpyruvate-dependent sugar phosphotransferase system"/>
    <property type="evidence" value="ECO:0007669"/>
    <property type="project" value="UniProtKB-KW"/>
</dbReference>
<evidence type="ECO:0000256" key="7">
    <source>
        <dbReference type="ARBA" id="ARBA00022692"/>
    </source>
</evidence>
<feature type="transmembrane region" description="Helical" evidence="15">
    <location>
        <begin position="160"/>
        <end position="179"/>
    </location>
</feature>
<feature type="domain" description="PTS EIIC type-1" evidence="18">
    <location>
        <begin position="126"/>
        <end position="486"/>
    </location>
</feature>
<evidence type="ECO:0000256" key="5">
    <source>
        <dbReference type="ARBA" id="ARBA00022679"/>
    </source>
</evidence>
<dbReference type="EMBL" id="AZGA01000049">
    <property type="protein sequence ID" value="KRM33525.1"/>
    <property type="molecule type" value="Genomic_DNA"/>
</dbReference>
<dbReference type="GO" id="GO:0015771">
    <property type="term" value="P:trehalose transport"/>
    <property type="evidence" value="ECO:0007669"/>
    <property type="project" value="TreeGrafter"/>
</dbReference>
<feature type="transmembrane region" description="Helical" evidence="15">
    <location>
        <begin position="118"/>
        <end position="140"/>
    </location>
</feature>
<feature type="transmembrane region" description="Helical" evidence="15">
    <location>
        <begin position="191"/>
        <end position="210"/>
    </location>
</feature>
<reference evidence="19 20" key="1">
    <citation type="journal article" date="2015" name="Genome Announc.">
        <title>Expanding the biotechnology potential of lactobacilli through comparative genomics of 213 strains and associated genera.</title>
        <authorList>
            <person name="Sun Z."/>
            <person name="Harris H.M."/>
            <person name="McCann A."/>
            <person name="Guo C."/>
            <person name="Argimon S."/>
            <person name="Zhang W."/>
            <person name="Yang X."/>
            <person name="Jeffery I.B."/>
            <person name="Cooney J.C."/>
            <person name="Kagawa T.F."/>
            <person name="Liu W."/>
            <person name="Song Y."/>
            <person name="Salvetti E."/>
            <person name="Wrobel A."/>
            <person name="Rasinkangas P."/>
            <person name="Parkhill J."/>
            <person name="Rea M.C."/>
            <person name="O'Sullivan O."/>
            <person name="Ritari J."/>
            <person name="Douillard F.P."/>
            <person name="Paul Ross R."/>
            <person name="Yang R."/>
            <person name="Briner A.E."/>
            <person name="Felis G.E."/>
            <person name="de Vos W.M."/>
            <person name="Barrangou R."/>
            <person name="Klaenhammer T.R."/>
            <person name="Caufield P.W."/>
            <person name="Cui Y."/>
            <person name="Zhang H."/>
            <person name="O'Toole P.W."/>
        </authorList>
    </citation>
    <scope>NUCLEOTIDE SEQUENCE [LARGE SCALE GENOMIC DNA]</scope>
    <source>
        <strain evidence="19 20">DSM 18527</strain>
    </source>
</reference>
<comment type="caution">
    <text evidence="19">The sequence shown here is derived from an EMBL/GenBank/DDBJ whole genome shotgun (WGS) entry which is preliminary data.</text>
</comment>
<evidence type="ECO:0000256" key="13">
    <source>
        <dbReference type="ARBA" id="ARBA00048931"/>
    </source>
</evidence>
<evidence type="ECO:0000256" key="15">
    <source>
        <dbReference type="SAM" id="Phobius"/>
    </source>
</evidence>
<keyword evidence="4" id="KW-0762">Sugar transport</keyword>
<dbReference type="PROSITE" id="PS51093">
    <property type="entry name" value="PTS_EIIA_TYPE_1"/>
    <property type="match status" value="1"/>
</dbReference>
<dbReference type="Pfam" id="PF00367">
    <property type="entry name" value="PTS_EIIB"/>
    <property type="match status" value="1"/>
</dbReference>
<dbReference type="Proteomes" id="UP000051236">
    <property type="component" value="Unassembled WGS sequence"/>
</dbReference>
<sequence>MGGQNMDHGKAAKDILADVGQDNILAAAHCATRLRLVIKDEDKIDQKALDANDAVKGTFRVNGQYQIIIGPGDVDKVYDHLISLTGLKEVTPDDLKAISAKGKKDNPLMALVKVLSDIFVPLIPALVAGGLLMALNNVLVSPGLFSAKSLVAMYPGIKGIAEMINLFASAPFAFLPILLGFSATRRFGGNAYLGATMGMIMVMPALVNGYNVAEIVAKGTMPAWNIFGLHIAQAGYQGQVLPVLVVAFILAKVEKWLHKRMPATLDFIFTPMISIIFVAFLTFAFVGPIMRTVGNGLTDGIVFLYNATGFVGSTVFGLFYSPIVITGLHQSFPAIETQLLANVAKTGGDFFFPIASMANAAQGAAALAIFFLSRDEKQKGLASSSGLSALLGITEPAIFGVNLKLRFPFFIGMIGSAVGSLLIGIFGVRSTALGAAGIIGFISLPVKFYLPFFLAIACSIVVAFTGTLVYGRKAMAKNVEPEVQTNEAGDVVSAADAAVSDAVVNAPVAGVVESLKQVNDQVFSAEIMGKGAAIKPASDVVLAPVTGEITVAYPTKHAYGIKAADGAEVLIHLGLDTVNLEGKFFTSTVQQGDQVQQGDKLGTFDVKGITEAGYDPTVMVVITNTNDYGDVSRIDVTDVKAGDPLIALQQPTTDNQAATNI</sequence>
<dbReference type="eggNOG" id="COG2190">
    <property type="taxonomic scope" value="Bacteria"/>
</dbReference>